<evidence type="ECO:0000259" key="5">
    <source>
        <dbReference type="PROSITE" id="PS50011"/>
    </source>
</evidence>
<organism evidence="6 7">
    <name type="scientific">Syncephalastrum racemosum</name>
    <name type="common">Filamentous fungus</name>
    <dbReference type="NCBI Taxonomy" id="13706"/>
    <lineage>
        <taxon>Eukaryota</taxon>
        <taxon>Fungi</taxon>
        <taxon>Fungi incertae sedis</taxon>
        <taxon>Mucoromycota</taxon>
        <taxon>Mucoromycotina</taxon>
        <taxon>Mucoromycetes</taxon>
        <taxon>Mucorales</taxon>
        <taxon>Syncephalastraceae</taxon>
        <taxon>Syncephalastrum</taxon>
    </lineage>
</organism>
<feature type="region of interest" description="Disordered" evidence="4">
    <location>
        <begin position="557"/>
        <end position="677"/>
    </location>
</feature>
<keyword evidence="2" id="KW-0067">ATP-binding</keyword>
<dbReference type="PANTHER" id="PTHR48014">
    <property type="entry name" value="SERINE/THREONINE-PROTEIN KINASE FRAY2"/>
    <property type="match status" value="1"/>
</dbReference>
<dbReference type="PROSITE" id="PS50011">
    <property type="entry name" value="PROTEIN_KINASE_DOM"/>
    <property type="match status" value="1"/>
</dbReference>
<protein>
    <submittedName>
        <fullName evidence="6">Kinase-like domain-containing protein</fullName>
    </submittedName>
</protein>
<dbReference type="InterPro" id="IPR011009">
    <property type="entry name" value="Kinase-like_dom_sf"/>
</dbReference>
<dbReference type="Gene3D" id="3.30.200.20">
    <property type="entry name" value="Phosphorylase Kinase, domain 1"/>
    <property type="match status" value="1"/>
</dbReference>
<reference evidence="6 7" key="1">
    <citation type="submission" date="2016-07" db="EMBL/GenBank/DDBJ databases">
        <title>Pervasive Adenine N6-methylation of Active Genes in Fungi.</title>
        <authorList>
            <consortium name="DOE Joint Genome Institute"/>
            <person name="Mondo S.J."/>
            <person name="Dannebaum R.O."/>
            <person name="Kuo R.C."/>
            <person name="Labutti K."/>
            <person name="Haridas S."/>
            <person name="Kuo A."/>
            <person name="Salamov A."/>
            <person name="Ahrendt S.R."/>
            <person name="Lipzen A."/>
            <person name="Sullivan W."/>
            <person name="Andreopoulos W.B."/>
            <person name="Clum A."/>
            <person name="Lindquist E."/>
            <person name="Daum C."/>
            <person name="Ramamoorthy G.K."/>
            <person name="Gryganskyi A."/>
            <person name="Culley D."/>
            <person name="Magnuson J.K."/>
            <person name="James T.Y."/>
            <person name="O'Malley M.A."/>
            <person name="Stajich J.E."/>
            <person name="Spatafora J.W."/>
            <person name="Visel A."/>
            <person name="Grigoriev I.V."/>
        </authorList>
    </citation>
    <scope>NUCLEOTIDE SEQUENCE [LARGE SCALE GENOMIC DNA]</scope>
    <source>
        <strain evidence="6 7">NRRL 2496</strain>
    </source>
</reference>
<dbReference type="Pfam" id="PF00069">
    <property type="entry name" value="Pkinase"/>
    <property type="match status" value="1"/>
</dbReference>
<keyword evidence="6" id="KW-0418">Kinase</keyword>
<dbReference type="InterPro" id="IPR000719">
    <property type="entry name" value="Prot_kinase_dom"/>
</dbReference>
<feature type="domain" description="Protein kinase" evidence="5">
    <location>
        <begin position="126"/>
        <end position="387"/>
    </location>
</feature>
<feature type="coiled-coil region" evidence="3">
    <location>
        <begin position="750"/>
        <end position="787"/>
    </location>
</feature>
<evidence type="ECO:0000256" key="1">
    <source>
        <dbReference type="ARBA" id="ARBA00008874"/>
    </source>
</evidence>
<keyword evidence="7" id="KW-1185">Reference proteome</keyword>
<dbReference type="GO" id="GO:0043539">
    <property type="term" value="F:protein serine/threonine kinase activator activity"/>
    <property type="evidence" value="ECO:0007669"/>
    <property type="project" value="InterPro"/>
</dbReference>
<gene>
    <name evidence="6" type="ORF">BCR43DRAFT_469219</name>
</gene>
<feature type="compositionally biased region" description="Basic and acidic residues" evidence="4">
    <location>
        <begin position="607"/>
        <end position="624"/>
    </location>
</feature>
<accession>A0A1X2HNA3</accession>
<feature type="compositionally biased region" description="Basic and acidic residues" evidence="4">
    <location>
        <begin position="487"/>
        <end position="503"/>
    </location>
</feature>
<feature type="region of interest" description="Disordered" evidence="4">
    <location>
        <begin position="1"/>
        <end position="80"/>
    </location>
</feature>
<evidence type="ECO:0000256" key="4">
    <source>
        <dbReference type="SAM" id="MobiDB-lite"/>
    </source>
</evidence>
<dbReference type="PANTHER" id="PTHR48014:SF21">
    <property type="entry name" value="SERINE_THREONINE-PROTEIN KINASE FRAY2"/>
    <property type="match status" value="1"/>
</dbReference>
<comment type="caution">
    <text evidence="6">The sequence shown here is derived from an EMBL/GenBank/DDBJ whole genome shotgun (WGS) entry which is preliminary data.</text>
</comment>
<dbReference type="InterPro" id="IPR017441">
    <property type="entry name" value="Protein_kinase_ATP_BS"/>
</dbReference>
<dbReference type="SUPFAM" id="SSF56112">
    <property type="entry name" value="Protein kinase-like (PK-like)"/>
    <property type="match status" value="1"/>
</dbReference>
<dbReference type="OMA" id="TNEHETE"/>
<feature type="compositionally biased region" description="Polar residues" evidence="4">
    <location>
        <begin position="504"/>
        <end position="515"/>
    </location>
</feature>
<feature type="compositionally biased region" description="Polar residues" evidence="4">
    <location>
        <begin position="1"/>
        <end position="15"/>
    </location>
</feature>
<feature type="region of interest" description="Disordered" evidence="4">
    <location>
        <begin position="411"/>
        <end position="523"/>
    </location>
</feature>
<feature type="compositionally biased region" description="Low complexity" evidence="4">
    <location>
        <begin position="656"/>
        <end position="675"/>
    </location>
</feature>
<feature type="compositionally biased region" description="Polar residues" evidence="4">
    <location>
        <begin position="638"/>
        <end position="647"/>
    </location>
</feature>
<comment type="similarity">
    <text evidence="1">Belongs to the protein kinase superfamily. STE Ser/Thr protein kinase family. STE20 subfamily.</text>
</comment>
<proteinExistence type="inferred from homology"/>
<keyword evidence="2" id="KW-0547">Nucleotide-binding</keyword>
<evidence type="ECO:0000313" key="7">
    <source>
        <dbReference type="Proteomes" id="UP000242180"/>
    </source>
</evidence>
<dbReference type="STRING" id="13706.A0A1X2HNA3"/>
<evidence type="ECO:0000313" key="6">
    <source>
        <dbReference type="EMBL" id="ORZ00875.1"/>
    </source>
</evidence>
<dbReference type="InParanoid" id="A0A1X2HNA3"/>
<dbReference type="Proteomes" id="UP000242180">
    <property type="component" value="Unassembled WGS sequence"/>
</dbReference>
<dbReference type="GO" id="GO:0005524">
    <property type="term" value="F:ATP binding"/>
    <property type="evidence" value="ECO:0007669"/>
    <property type="project" value="UniProtKB-UniRule"/>
</dbReference>
<dbReference type="PROSITE" id="PS00107">
    <property type="entry name" value="PROTEIN_KINASE_ATP"/>
    <property type="match status" value="1"/>
</dbReference>
<sequence>MGSSDSETETSSNAHVTPAPAVSLTTAEPAPANNNILDPPPANMVRSVSANQPSPILVPSSNSHPSPPQHSFYPSRRSVSTSAGDLLTGLKIMTTVQNDNSNPTSPIPSSAATAADPHVISSIDDFHIKTPIGYGSSAIVYSAIHIPTNSRMALKMIDLDMFERNQIDELRRETALMALSKHTNVLRVFGSFVHGSKLYIATPYLSGGSCLDIMKTSFPDGIDELSIATILKQALEGLAYLHRNGHIHRDVKAGNLLMDEDGTVLLADFGVSSSLMDTGERGMRKTFVGTPCWMAPEVMEQAGYDYKADIWSFGITSIELATGHAPFAKLPPLKVLMMTLSSDPPTLARETAAHKYSRAFKDMIDLCLNKDASKRPSADKLLQHPFFKQAKRKDYLVKSLLADLPPLEQRPRKKIPQRQISITKTDEWDFEGDDDEETTSRGAAAQQRNLSDQQPKRHISFGDVVVRNPPQPYSGSPSSTASSTNDVAKKSRFIVEEMSREQSEPFTESHPNSYAASEDDQNGVKKGRFEVNQLAKQGSDHSVESVRSDLDRKSRFEVQHNSPQLGSASSTATSIPAPIPLSRTNSISSTGTALTREGSSHSRVARHHADSNPDHPTEPRKIGRFELTSASDHARAEATTTSTNTSKPEGLHAFESPYSSPSNGSSTTSPSSSLSRGQLLRVADTASVMSTFQSQMEELIKANDAQHHILQEMLGLFNHFKPSAQQQQLQQQQQQQQQQLTDDTSQKQLFSSLEAQVQQSSRDILELRRENEALRRELQLLREAKQTTIPKGL</sequence>
<dbReference type="AlphaFoldDB" id="A0A1X2HNA3"/>
<dbReference type="OrthoDB" id="248923at2759"/>
<dbReference type="InterPro" id="IPR047173">
    <property type="entry name" value="STRAD_A/B-like"/>
</dbReference>
<feature type="binding site" evidence="2">
    <location>
        <position position="155"/>
    </location>
    <ligand>
        <name>ATP</name>
        <dbReference type="ChEBI" id="CHEBI:30616"/>
    </ligand>
</feature>
<feature type="compositionally biased region" description="Low complexity" evidence="4">
    <location>
        <begin position="474"/>
        <end position="483"/>
    </location>
</feature>
<dbReference type="SMART" id="SM00220">
    <property type="entry name" value="S_TKc"/>
    <property type="match status" value="1"/>
</dbReference>
<dbReference type="FunFam" id="1.10.510.10:FF:000947">
    <property type="entry name" value="serine/threonine-protein kinase OSR1"/>
    <property type="match status" value="1"/>
</dbReference>
<keyword evidence="6" id="KW-0808">Transferase</keyword>
<evidence type="ECO:0000256" key="2">
    <source>
        <dbReference type="PROSITE-ProRule" id="PRU10141"/>
    </source>
</evidence>
<feature type="compositionally biased region" description="Low complexity" evidence="4">
    <location>
        <begin position="567"/>
        <end position="576"/>
    </location>
</feature>
<feature type="compositionally biased region" description="Acidic residues" evidence="4">
    <location>
        <begin position="428"/>
        <end position="437"/>
    </location>
</feature>
<dbReference type="GO" id="GO:0004672">
    <property type="term" value="F:protein kinase activity"/>
    <property type="evidence" value="ECO:0007669"/>
    <property type="project" value="InterPro"/>
</dbReference>
<dbReference type="Gene3D" id="1.10.510.10">
    <property type="entry name" value="Transferase(Phosphotransferase) domain 1"/>
    <property type="match status" value="1"/>
</dbReference>
<keyword evidence="3" id="KW-0175">Coiled coil</keyword>
<name>A0A1X2HNA3_SYNRA</name>
<dbReference type="EMBL" id="MCGN01000002">
    <property type="protein sequence ID" value="ORZ00875.1"/>
    <property type="molecule type" value="Genomic_DNA"/>
</dbReference>
<feature type="compositionally biased region" description="Polar residues" evidence="4">
    <location>
        <begin position="582"/>
        <end position="593"/>
    </location>
</feature>
<evidence type="ECO:0000256" key="3">
    <source>
        <dbReference type="SAM" id="Coils"/>
    </source>
</evidence>